<comment type="caution">
    <text evidence="1">The sequence shown here is derived from an EMBL/GenBank/DDBJ whole genome shotgun (WGS) entry which is preliminary data.</text>
</comment>
<proteinExistence type="predicted"/>
<dbReference type="EMBL" id="JBAMIC010002836">
    <property type="protein sequence ID" value="KAK7089124.1"/>
    <property type="molecule type" value="Genomic_DNA"/>
</dbReference>
<accession>A0AAN9ALW7</accession>
<protein>
    <submittedName>
        <fullName evidence="1">Uncharacterized protein</fullName>
    </submittedName>
</protein>
<sequence length="78" mass="9109">MRHLVTVYNPTDDPQQEYLDTTIVKALMKCKKTAEVESILPSMLNRYKEGYQNSILCSRLHGGYYYVSMSHAFLLCHY</sequence>
<evidence type="ECO:0000313" key="1">
    <source>
        <dbReference type="EMBL" id="KAK7089124.1"/>
    </source>
</evidence>
<evidence type="ECO:0000313" key="2">
    <source>
        <dbReference type="Proteomes" id="UP001374579"/>
    </source>
</evidence>
<dbReference type="AlphaFoldDB" id="A0AAN9ALW7"/>
<reference evidence="1 2" key="1">
    <citation type="submission" date="2024-02" db="EMBL/GenBank/DDBJ databases">
        <title>Chromosome-scale genome assembly of the rough periwinkle Littorina saxatilis.</title>
        <authorList>
            <person name="De Jode A."/>
            <person name="Faria R."/>
            <person name="Formenti G."/>
            <person name="Sims Y."/>
            <person name="Smith T.P."/>
            <person name="Tracey A."/>
            <person name="Wood J.M.D."/>
            <person name="Zagrodzka Z.B."/>
            <person name="Johannesson K."/>
            <person name="Butlin R.K."/>
            <person name="Leder E.H."/>
        </authorList>
    </citation>
    <scope>NUCLEOTIDE SEQUENCE [LARGE SCALE GENOMIC DNA]</scope>
    <source>
        <strain evidence="1">Snail1</strain>
        <tissue evidence="1">Muscle</tissue>
    </source>
</reference>
<name>A0AAN9ALW7_9CAEN</name>
<dbReference type="Proteomes" id="UP001374579">
    <property type="component" value="Unassembled WGS sequence"/>
</dbReference>
<gene>
    <name evidence="1" type="ORF">V1264_024382</name>
</gene>
<organism evidence="1 2">
    <name type="scientific">Littorina saxatilis</name>
    <dbReference type="NCBI Taxonomy" id="31220"/>
    <lineage>
        <taxon>Eukaryota</taxon>
        <taxon>Metazoa</taxon>
        <taxon>Spiralia</taxon>
        <taxon>Lophotrochozoa</taxon>
        <taxon>Mollusca</taxon>
        <taxon>Gastropoda</taxon>
        <taxon>Caenogastropoda</taxon>
        <taxon>Littorinimorpha</taxon>
        <taxon>Littorinoidea</taxon>
        <taxon>Littorinidae</taxon>
        <taxon>Littorina</taxon>
    </lineage>
</organism>
<keyword evidence="2" id="KW-1185">Reference proteome</keyword>